<reference evidence="9" key="1">
    <citation type="journal article" date="2013" name="Genome Announc.">
        <title>Genome sequence of the food spoilage yeast Zygosaccharomyces bailii CLIB 213(T).</title>
        <authorList>
            <person name="Galeote V."/>
            <person name="Bigey F."/>
            <person name="Devillers H."/>
            <person name="Neuveglise C."/>
            <person name="Dequin S."/>
        </authorList>
    </citation>
    <scope>NUCLEOTIDE SEQUENCE [LARGE SCALE GENOMIC DNA]</scope>
    <source>
        <strain evidence="9">CLIB 213 / ATCC 58445 / CBS 680 / CCRC 21525 / NBRC 1098 / NCYC 1416 / NRRL Y-2227</strain>
    </source>
</reference>
<dbReference type="GO" id="GO:1990961">
    <property type="term" value="P:xenobiotic detoxification by transmembrane export across the plasma membrane"/>
    <property type="evidence" value="ECO:0007669"/>
    <property type="project" value="InterPro"/>
</dbReference>
<feature type="transmembrane region" description="Helical" evidence="7">
    <location>
        <begin position="298"/>
        <end position="322"/>
    </location>
</feature>
<gene>
    <name evidence="8" type="ORF">BN860_10572g</name>
</gene>
<dbReference type="PANTHER" id="PTHR11206">
    <property type="entry name" value="MULTIDRUG RESISTANCE PROTEIN"/>
    <property type="match status" value="1"/>
</dbReference>
<evidence type="ECO:0000313" key="8">
    <source>
        <dbReference type="EMBL" id="CDF89160.1"/>
    </source>
</evidence>
<feature type="transmembrane region" description="Helical" evidence="7">
    <location>
        <begin position="195"/>
        <end position="214"/>
    </location>
</feature>
<comment type="subcellular location">
    <subcellularLocation>
        <location evidence="1">Membrane</location>
        <topology evidence="1">Multi-pass membrane protein</topology>
    </subcellularLocation>
</comment>
<feature type="transmembrane region" description="Helical" evidence="7">
    <location>
        <begin position="328"/>
        <end position="354"/>
    </location>
</feature>
<keyword evidence="5 7" id="KW-0472">Membrane</keyword>
<feature type="transmembrane region" description="Helical" evidence="7">
    <location>
        <begin position="462"/>
        <end position="479"/>
    </location>
</feature>
<feature type="compositionally biased region" description="Polar residues" evidence="6">
    <location>
        <begin position="52"/>
        <end position="84"/>
    </location>
</feature>
<feature type="region of interest" description="Disordered" evidence="6">
    <location>
        <begin position="33"/>
        <end position="91"/>
    </location>
</feature>
<comment type="similarity">
    <text evidence="2">Belongs to the multi antimicrobial extrusion (MATE) (TC 2.A.66.1) family.</text>
</comment>
<dbReference type="NCBIfam" id="TIGR00797">
    <property type="entry name" value="matE"/>
    <property type="match status" value="1"/>
</dbReference>
<evidence type="ECO:0000256" key="3">
    <source>
        <dbReference type="ARBA" id="ARBA00022692"/>
    </source>
</evidence>
<dbReference type="EMBL" id="HG316456">
    <property type="protein sequence ID" value="CDF89160.1"/>
    <property type="molecule type" value="Genomic_DNA"/>
</dbReference>
<organism evidence="8 9">
    <name type="scientific">Zygosaccharomyces bailii (strain CLIB 213 / ATCC 58445 / CBS 680 / BCRC 21525 / NBRC 1098 / NCYC 1416 / NRRL Y-2227)</name>
    <dbReference type="NCBI Taxonomy" id="1333698"/>
    <lineage>
        <taxon>Eukaryota</taxon>
        <taxon>Fungi</taxon>
        <taxon>Dikarya</taxon>
        <taxon>Ascomycota</taxon>
        <taxon>Saccharomycotina</taxon>
        <taxon>Saccharomycetes</taxon>
        <taxon>Saccharomycetales</taxon>
        <taxon>Saccharomycetaceae</taxon>
        <taxon>Zygosaccharomyces</taxon>
    </lineage>
</organism>
<feature type="transmembrane region" description="Helical" evidence="7">
    <location>
        <begin position="226"/>
        <end position="248"/>
    </location>
</feature>
<dbReference type="AlphaFoldDB" id="A0A8J2T533"/>
<keyword evidence="3 7" id="KW-0812">Transmembrane</keyword>
<feature type="transmembrane region" description="Helical" evidence="7">
    <location>
        <begin position="151"/>
        <end position="175"/>
    </location>
</feature>
<sequence>MHRQFQHTTHDRRSSIVYSSSVGKAGLFSPTDYISWENTPDGHENENDATGDAQSDEGSFQTPRQSLLDANNSRTLQRESQNWRGNRRSLPESLIEEERELLADNKMFRNPSDHQNNYGSTDCPTEVMQVWENAVKSGKPIKTTIRRESKVIGMSALPLVVTFLLQDSLTLASVFSASHLGTEELGGVTLGSMTANITGLAAIQGLCTCLDTLCAQAYGAKNYYMVGVYVQRCAVITILAFLPVMLIWCLWAEPILAFMIPQKELCHLAARYLSVLSIGVPGFVLFECGKRFLQCQGIFHASTIVLFVCAPLNALMNYVLVWDERIGIGYLGAPLAVSINCWLMTLGLFLYTIFTKEETRPLKCWNGLIRPDQVFKNWRKMFSLAIPGILMVETEFLGFEILTIFSSYLGPAALGAQSIVSTIASLSYQVPFAISVSTSTRVANFIGASLWKNCIVTCKTSLLLSFVCSSLNMLLTFGFRKQLAAMFSKEEDVTDLVVATLPILAFMQLFDAFNASTAGCLRGQGRQKIGGYINMVAFYAIGIPMAYLLAFPRKMGVGGLWVGITMALITMSVCQGVAVFRCNWREVIDAAKSRNEEVQESAY</sequence>
<evidence type="ECO:0000256" key="4">
    <source>
        <dbReference type="ARBA" id="ARBA00022989"/>
    </source>
</evidence>
<evidence type="ECO:0000313" key="9">
    <source>
        <dbReference type="Proteomes" id="UP000019375"/>
    </source>
</evidence>
<dbReference type="Proteomes" id="UP000019375">
    <property type="component" value="Unassembled WGS sequence"/>
</dbReference>
<feature type="transmembrane region" description="Helical" evidence="7">
    <location>
        <begin position="268"/>
        <end position="286"/>
    </location>
</feature>
<feature type="transmembrane region" description="Helical" evidence="7">
    <location>
        <begin position="499"/>
        <end position="520"/>
    </location>
</feature>
<dbReference type="GO" id="GO:0015297">
    <property type="term" value="F:antiporter activity"/>
    <property type="evidence" value="ECO:0007669"/>
    <property type="project" value="InterPro"/>
</dbReference>
<evidence type="ECO:0000256" key="5">
    <source>
        <dbReference type="ARBA" id="ARBA00023136"/>
    </source>
</evidence>
<name>A0A8J2T533_ZYGB2</name>
<feature type="transmembrane region" description="Helical" evidence="7">
    <location>
        <begin position="532"/>
        <end position="552"/>
    </location>
</feature>
<dbReference type="GO" id="GO:0016020">
    <property type="term" value="C:membrane"/>
    <property type="evidence" value="ECO:0007669"/>
    <property type="project" value="UniProtKB-SubCell"/>
</dbReference>
<feature type="transmembrane region" description="Helical" evidence="7">
    <location>
        <begin position="384"/>
        <end position="408"/>
    </location>
</feature>
<protein>
    <submittedName>
        <fullName evidence="8">ZYBA0S03-10572g1_1</fullName>
    </submittedName>
</protein>
<keyword evidence="4 7" id="KW-1133">Transmembrane helix</keyword>
<evidence type="ECO:0000256" key="6">
    <source>
        <dbReference type="SAM" id="MobiDB-lite"/>
    </source>
</evidence>
<evidence type="ECO:0000256" key="7">
    <source>
        <dbReference type="SAM" id="Phobius"/>
    </source>
</evidence>
<dbReference type="GO" id="GO:0042910">
    <property type="term" value="F:xenobiotic transmembrane transporter activity"/>
    <property type="evidence" value="ECO:0007669"/>
    <property type="project" value="InterPro"/>
</dbReference>
<proteinExistence type="inferred from homology"/>
<dbReference type="CDD" id="cd13132">
    <property type="entry name" value="MATE_eukaryotic"/>
    <property type="match status" value="1"/>
</dbReference>
<dbReference type="Pfam" id="PF01554">
    <property type="entry name" value="MatE"/>
    <property type="match status" value="2"/>
</dbReference>
<dbReference type="OrthoDB" id="2126698at2759"/>
<evidence type="ECO:0000256" key="1">
    <source>
        <dbReference type="ARBA" id="ARBA00004141"/>
    </source>
</evidence>
<keyword evidence="9" id="KW-1185">Reference proteome</keyword>
<evidence type="ECO:0000256" key="2">
    <source>
        <dbReference type="ARBA" id="ARBA00010199"/>
    </source>
</evidence>
<dbReference type="InterPro" id="IPR002528">
    <property type="entry name" value="MATE_fam"/>
</dbReference>
<dbReference type="InterPro" id="IPR045069">
    <property type="entry name" value="MATE_euk"/>
</dbReference>
<feature type="transmembrane region" description="Helical" evidence="7">
    <location>
        <begin position="558"/>
        <end position="580"/>
    </location>
</feature>
<accession>A0A8J2T533</accession>